<dbReference type="Gene3D" id="2.40.110.10">
    <property type="entry name" value="Butyryl-CoA Dehydrogenase, subunit A, domain 2"/>
    <property type="match status" value="1"/>
</dbReference>
<evidence type="ECO:0000313" key="9">
    <source>
        <dbReference type="Proteomes" id="UP000656732"/>
    </source>
</evidence>
<evidence type="ECO:0000256" key="2">
    <source>
        <dbReference type="ARBA" id="ARBA00022630"/>
    </source>
</evidence>
<dbReference type="GO" id="GO:0003995">
    <property type="term" value="F:acyl-CoA dehydrogenase activity"/>
    <property type="evidence" value="ECO:0007669"/>
    <property type="project" value="TreeGrafter"/>
</dbReference>
<dbReference type="PANTHER" id="PTHR48083">
    <property type="entry name" value="MEDIUM-CHAIN SPECIFIC ACYL-COA DEHYDROGENASE, MITOCHONDRIAL-RELATED"/>
    <property type="match status" value="1"/>
</dbReference>
<dbReference type="InterPro" id="IPR009075">
    <property type="entry name" value="AcylCo_DH/oxidase_C"/>
</dbReference>
<comment type="cofactor">
    <cofactor evidence="5">
        <name>FAD</name>
        <dbReference type="ChEBI" id="CHEBI:57692"/>
    </cofactor>
</comment>
<dbReference type="CDD" id="cd00567">
    <property type="entry name" value="ACAD"/>
    <property type="match status" value="1"/>
</dbReference>
<dbReference type="GO" id="GO:0005737">
    <property type="term" value="C:cytoplasm"/>
    <property type="evidence" value="ECO:0007669"/>
    <property type="project" value="TreeGrafter"/>
</dbReference>
<reference evidence="8" key="1">
    <citation type="journal article" date="2014" name="Int. J. Syst. Evol. Microbiol.">
        <title>Complete genome sequence of Corynebacterium casei LMG S-19264T (=DSM 44701T), isolated from a smear-ripened cheese.</title>
        <authorList>
            <consortium name="US DOE Joint Genome Institute (JGI-PGF)"/>
            <person name="Walter F."/>
            <person name="Albersmeier A."/>
            <person name="Kalinowski J."/>
            <person name="Ruckert C."/>
        </authorList>
    </citation>
    <scope>NUCLEOTIDE SEQUENCE</scope>
    <source>
        <strain evidence="8">JCM 4403</strain>
    </source>
</reference>
<keyword evidence="3 5" id="KW-0274">FAD</keyword>
<keyword evidence="4 5" id="KW-0560">Oxidoreductase</keyword>
<dbReference type="InterPro" id="IPR036250">
    <property type="entry name" value="AcylCo_DH-like_C"/>
</dbReference>
<dbReference type="Proteomes" id="UP000656732">
    <property type="component" value="Unassembled WGS sequence"/>
</dbReference>
<feature type="domain" description="Acyl-CoA dehydrogenase/oxidase C-terminal" evidence="6">
    <location>
        <begin position="215"/>
        <end position="360"/>
    </location>
</feature>
<evidence type="ECO:0000313" key="8">
    <source>
        <dbReference type="EMBL" id="GGR00715.1"/>
    </source>
</evidence>
<evidence type="ECO:0000259" key="6">
    <source>
        <dbReference type="Pfam" id="PF00441"/>
    </source>
</evidence>
<gene>
    <name evidence="8" type="ORF">GCM10010280_55790</name>
</gene>
<proteinExistence type="inferred from homology"/>
<evidence type="ECO:0000256" key="4">
    <source>
        <dbReference type="ARBA" id="ARBA00023002"/>
    </source>
</evidence>
<sequence length="370" mass="38266">MSVSAVREPTTGAGSRLGALPADASGADLWRVLGAENRLAGVYRGNDPRRGVDTAALSALLTDLDRRFGVGSTLAVTVPLATCLPLLAAGTGPAARTLADSLDGRTVVALAATDENSGCDLAGLDTSVSFDGEHLRLDGTKRWITNATTCGAVLVLARHRPGPHFTNFTWVLVPADAPGVRAEPAGTELFDGSGTGHLTFDGVRLTRDHVVGGTGRGLTAFAAHIATERLAGALWAGALCERVLRDTARHLGRRGDGDGVLWEKEGIRQRWAGALLRSRQHRALTESLAEAVAARRDTSAAALLKASAGETVAHVLDVCAHLQGAHGFRTGGPQQLRAQGALFGIGGGTTEVVLGIVAETAPESGAEERP</sequence>
<evidence type="ECO:0000256" key="5">
    <source>
        <dbReference type="RuleBase" id="RU362125"/>
    </source>
</evidence>
<dbReference type="SUPFAM" id="SSF56645">
    <property type="entry name" value="Acyl-CoA dehydrogenase NM domain-like"/>
    <property type="match status" value="1"/>
</dbReference>
<keyword evidence="2 5" id="KW-0285">Flavoprotein</keyword>
<dbReference type="PANTHER" id="PTHR48083:SF2">
    <property type="entry name" value="MEDIUM-CHAIN SPECIFIC ACYL-COA DEHYDROGENASE, MITOCHONDRIAL"/>
    <property type="match status" value="1"/>
</dbReference>
<dbReference type="Pfam" id="PF02770">
    <property type="entry name" value="Acyl-CoA_dh_M"/>
    <property type="match status" value="1"/>
</dbReference>
<dbReference type="InterPro" id="IPR009100">
    <property type="entry name" value="AcylCoA_DH/oxidase_NM_dom_sf"/>
</dbReference>
<feature type="domain" description="Acyl-CoA oxidase/dehydrogenase middle" evidence="7">
    <location>
        <begin position="109"/>
        <end position="203"/>
    </location>
</feature>
<evidence type="ECO:0000256" key="3">
    <source>
        <dbReference type="ARBA" id="ARBA00022827"/>
    </source>
</evidence>
<dbReference type="InterPro" id="IPR050741">
    <property type="entry name" value="Acyl-CoA_dehydrogenase"/>
</dbReference>
<accession>A0A918C216</accession>
<dbReference type="InterPro" id="IPR046373">
    <property type="entry name" value="Acyl-CoA_Oxase/DH_mid-dom_sf"/>
</dbReference>
<evidence type="ECO:0008006" key="10">
    <source>
        <dbReference type="Google" id="ProtNLM"/>
    </source>
</evidence>
<evidence type="ECO:0000259" key="7">
    <source>
        <dbReference type="Pfam" id="PF02770"/>
    </source>
</evidence>
<dbReference type="AlphaFoldDB" id="A0A918C216"/>
<reference evidence="8" key="2">
    <citation type="submission" date="2020-09" db="EMBL/GenBank/DDBJ databases">
        <authorList>
            <person name="Sun Q."/>
            <person name="Ohkuma M."/>
        </authorList>
    </citation>
    <scope>NUCLEOTIDE SEQUENCE</scope>
    <source>
        <strain evidence="8">JCM 4403</strain>
    </source>
</reference>
<dbReference type="SUPFAM" id="SSF47203">
    <property type="entry name" value="Acyl-CoA dehydrogenase C-terminal domain-like"/>
    <property type="match status" value="1"/>
</dbReference>
<dbReference type="EMBL" id="BMTU01000014">
    <property type="protein sequence ID" value="GGR00715.1"/>
    <property type="molecule type" value="Genomic_DNA"/>
</dbReference>
<dbReference type="GO" id="GO:0033539">
    <property type="term" value="P:fatty acid beta-oxidation using acyl-CoA dehydrogenase"/>
    <property type="evidence" value="ECO:0007669"/>
    <property type="project" value="TreeGrafter"/>
</dbReference>
<name>A0A918C216_9ACTN</name>
<comment type="caution">
    <text evidence="8">The sequence shown here is derived from an EMBL/GenBank/DDBJ whole genome shotgun (WGS) entry which is preliminary data.</text>
</comment>
<keyword evidence="9" id="KW-1185">Reference proteome</keyword>
<organism evidence="8 9">
    <name type="scientific">Streptomyces pilosus</name>
    <dbReference type="NCBI Taxonomy" id="28893"/>
    <lineage>
        <taxon>Bacteria</taxon>
        <taxon>Bacillati</taxon>
        <taxon>Actinomycetota</taxon>
        <taxon>Actinomycetes</taxon>
        <taxon>Kitasatosporales</taxon>
        <taxon>Streptomycetaceae</taxon>
        <taxon>Streptomyces</taxon>
    </lineage>
</organism>
<dbReference type="Pfam" id="PF00441">
    <property type="entry name" value="Acyl-CoA_dh_1"/>
    <property type="match status" value="1"/>
</dbReference>
<dbReference type="InterPro" id="IPR006091">
    <property type="entry name" value="Acyl-CoA_Oxase/DH_mid-dom"/>
</dbReference>
<comment type="similarity">
    <text evidence="1 5">Belongs to the acyl-CoA dehydrogenase family.</text>
</comment>
<evidence type="ECO:0000256" key="1">
    <source>
        <dbReference type="ARBA" id="ARBA00009347"/>
    </source>
</evidence>
<dbReference type="RefSeq" id="WP_189560798.1">
    <property type="nucleotide sequence ID" value="NZ_BMTU01000014.1"/>
</dbReference>
<protein>
    <recommendedName>
        <fullName evidence="10">Acyl-CoA dehydrogenase</fullName>
    </recommendedName>
</protein>
<dbReference type="Gene3D" id="1.20.140.10">
    <property type="entry name" value="Butyryl-CoA Dehydrogenase, subunit A, domain 3"/>
    <property type="match status" value="1"/>
</dbReference>